<comment type="function">
    <text evidence="8">Bifunctional DNA N-glycosylase with associated apurinic/apyrimidinic (AP) lyase function that catalyzes the first step in base excision repair (BER), the primary repair pathway for the repair of oxidative DNA damage. The DNA N-glycosylase activity releases the damaged DNA base from DNA by cleaving the N-glycosidic bond, leaving an AP site. The AP lyase activity cleaves the phosphodiester bond 3' to the AP site by a beta-elimination. Primarily recognizes and repairs oxidative base damage of pyrimidines.</text>
</comment>
<dbReference type="Gene3D" id="1.10.1670.10">
    <property type="entry name" value="Helix-hairpin-Helix base-excision DNA repair enzymes (C-terminal)"/>
    <property type="match status" value="1"/>
</dbReference>
<dbReference type="GO" id="GO:0140078">
    <property type="term" value="F:class I DNA-(apurinic or apyrimidinic site) endonuclease activity"/>
    <property type="evidence" value="ECO:0007669"/>
    <property type="project" value="UniProtKB-EC"/>
</dbReference>
<evidence type="ECO:0000256" key="6">
    <source>
        <dbReference type="ARBA" id="ARBA00023295"/>
    </source>
</evidence>
<dbReference type="GO" id="GO:0000703">
    <property type="term" value="F:oxidized pyrimidine nucleobase lesion DNA N-glycosylase activity"/>
    <property type="evidence" value="ECO:0007669"/>
    <property type="project" value="UniProtKB-UniRule"/>
</dbReference>
<feature type="region of interest" description="Disordered" evidence="9">
    <location>
        <begin position="407"/>
        <end position="444"/>
    </location>
</feature>
<evidence type="ECO:0000313" key="12">
    <source>
        <dbReference type="Proteomes" id="UP001163846"/>
    </source>
</evidence>
<dbReference type="GO" id="GO:0006285">
    <property type="term" value="P:base-excision repair, AP site formation"/>
    <property type="evidence" value="ECO:0007669"/>
    <property type="project" value="UniProtKB-UniRule"/>
</dbReference>
<dbReference type="PROSITE" id="PS01155">
    <property type="entry name" value="ENDONUCLEASE_III_2"/>
    <property type="match status" value="1"/>
</dbReference>
<dbReference type="InterPro" id="IPR004036">
    <property type="entry name" value="Endonuclease-III-like_CS2"/>
</dbReference>
<keyword evidence="5 8" id="KW-0456">Lyase</keyword>
<dbReference type="InterPro" id="IPR003265">
    <property type="entry name" value="HhH-GPD_domain"/>
</dbReference>
<comment type="caution">
    <text evidence="8">Lacks conserved residue(s) required for the propagation of feature annotation.</text>
</comment>
<dbReference type="EMBL" id="MU806722">
    <property type="protein sequence ID" value="KAJ3833325.1"/>
    <property type="molecule type" value="Genomic_DNA"/>
</dbReference>
<dbReference type="InterPro" id="IPR030841">
    <property type="entry name" value="NTH1"/>
</dbReference>
<dbReference type="GO" id="GO:0003677">
    <property type="term" value="F:DNA binding"/>
    <property type="evidence" value="ECO:0007669"/>
    <property type="project" value="UniProtKB-UniRule"/>
</dbReference>
<dbReference type="InterPro" id="IPR011257">
    <property type="entry name" value="DNA_glycosylase"/>
</dbReference>
<dbReference type="InterPro" id="IPR000445">
    <property type="entry name" value="HhH_motif"/>
</dbReference>
<dbReference type="HAMAP" id="MF_03183">
    <property type="entry name" value="Endonuclease_III_Nth"/>
    <property type="match status" value="1"/>
</dbReference>
<evidence type="ECO:0000259" key="10">
    <source>
        <dbReference type="SMART" id="SM00478"/>
    </source>
</evidence>
<dbReference type="PANTHER" id="PTHR43286:SF1">
    <property type="entry name" value="ENDONUCLEASE III-LIKE PROTEIN 1"/>
    <property type="match status" value="1"/>
</dbReference>
<evidence type="ECO:0000313" key="11">
    <source>
        <dbReference type="EMBL" id="KAJ3833325.1"/>
    </source>
</evidence>
<feature type="compositionally biased region" description="Basic and acidic residues" evidence="9">
    <location>
        <begin position="108"/>
        <end position="126"/>
    </location>
</feature>
<proteinExistence type="inferred from homology"/>
<evidence type="ECO:0000256" key="7">
    <source>
        <dbReference type="ARBA" id="ARBA00044632"/>
    </source>
</evidence>
<dbReference type="Pfam" id="PF00730">
    <property type="entry name" value="HhH-GPD"/>
    <property type="match status" value="1"/>
</dbReference>
<evidence type="ECO:0000256" key="8">
    <source>
        <dbReference type="HAMAP-Rule" id="MF_03183"/>
    </source>
</evidence>
<feature type="region of interest" description="Disordered" evidence="9">
    <location>
        <begin position="49"/>
        <end position="173"/>
    </location>
</feature>
<name>A0AA38U843_9AGAR</name>
<dbReference type="GO" id="GO:0006289">
    <property type="term" value="P:nucleotide-excision repair"/>
    <property type="evidence" value="ECO:0007669"/>
    <property type="project" value="TreeGrafter"/>
</dbReference>
<keyword evidence="2 8" id="KW-0227">DNA damage</keyword>
<keyword evidence="8" id="KW-0496">Mitochondrion</keyword>
<keyword evidence="12" id="KW-1185">Reference proteome</keyword>
<feature type="region of interest" description="Disordered" evidence="9">
    <location>
        <begin position="480"/>
        <end position="514"/>
    </location>
</feature>
<organism evidence="11 12">
    <name type="scientific">Lentinula raphanica</name>
    <dbReference type="NCBI Taxonomy" id="153919"/>
    <lineage>
        <taxon>Eukaryota</taxon>
        <taxon>Fungi</taxon>
        <taxon>Dikarya</taxon>
        <taxon>Basidiomycota</taxon>
        <taxon>Agaricomycotina</taxon>
        <taxon>Agaricomycetes</taxon>
        <taxon>Agaricomycetidae</taxon>
        <taxon>Agaricales</taxon>
        <taxon>Marasmiineae</taxon>
        <taxon>Omphalotaceae</taxon>
        <taxon>Lentinula</taxon>
    </lineage>
</organism>
<dbReference type="SMART" id="SM00478">
    <property type="entry name" value="ENDO3c"/>
    <property type="match status" value="1"/>
</dbReference>
<feature type="compositionally biased region" description="Polar residues" evidence="9">
    <location>
        <begin position="407"/>
        <end position="417"/>
    </location>
</feature>
<comment type="similarity">
    <text evidence="1 8">Belongs to the Nth/MutY family.</text>
</comment>
<evidence type="ECO:0000256" key="3">
    <source>
        <dbReference type="ARBA" id="ARBA00022801"/>
    </source>
</evidence>
<dbReference type="Proteomes" id="UP001163846">
    <property type="component" value="Unassembled WGS sequence"/>
</dbReference>
<evidence type="ECO:0000256" key="5">
    <source>
        <dbReference type="ARBA" id="ARBA00023239"/>
    </source>
</evidence>
<evidence type="ECO:0000256" key="2">
    <source>
        <dbReference type="ARBA" id="ARBA00022763"/>
    </source>
</evidence>
<dbReference type="CDD" id="cd00056">
    <property type="entry name" value="ENDO3c"/>
    <property type="match status" value="1"/>
</dbReference>
<sequence>MSHSAIRRLSLKLGLLRARYPLSSSAQMSMLASRTSTLNKSVTLFELKQEEVDEPTSPRNEHGVLEPSSSNRMCGSTILRRRNLVRNLAESESEEEARPTKRTKRALKHEPSPSKISDTTRSEPKRPSKTRATSSSSKRKPRASETEYRKPRRTVTTGSAGPSSGAAHPEPPKWRQAYDLIHEMRYTPSGKARDAAVDTMGCNLAGECEGEDKNRRFSILISLMLSSQTKDVVVHAAIFSLRSALCALGSSGLSAAALASASQSLIQECINKVGFWRKKTEYIQKVAIICRDKYDGDVPQTLQELLDLPGVGKKMAFLLLGSGWGFNVGIGVDVHVHRITNRLGWHDPPTKTPEETRVNLESWLPRELHQKINHLLVGFGQTICNPVKPKCSECSLSDIEGLCPSVQLPSPSTSPRKNSTKRVKVSATKRLSRSQSRETSPVLAVTSDVKNEPIVHPTAATTMTTRASSAAKIYWEEETAHGRADDDEEEYGGEEFIKSDASRRRKAGKQGRESDILKVNMEEGHSVIGGPKVEIKIEE</sequence>
<keyword evidence="4 8" id="KW-0234">DNA repair</keyword>
<dbReference type="GO" id="GO:0005739">
    <property type="term" value="C:mitochondrion"/>
    <property type="evidence" value="ECO:0007669"/>
    <property type="project" value="UniProtKB-SubCell"/>
</dbReference>
<dbReference type="EC" id="4.2.99.18" evidence="8"/>
<dbReference type="GO" id="GO:0005634">
    <property type="term" value="C:nucleus"/>
    <property type="evidence" value="ECO:0007669"/>
    <property type="project" value="UniProtKB-SubCell"/>
</dbReference>
<dbReference type="InterPro" id="IPR023170">
    <property type="entry name" value="HhH_base_excis_C"/>
</dbReference>
<reference evidence="11" key="1">
    <citation type="submission" date="2022-08" db="EMBL/GenBank/DDBJ databases">
        <authorList>
            <consortium name="DOE Joint Genome Institute"/>
            <person name="Min B."/>
            <person name="Riley R."/>
            <person name="Sierra-Patev S."/>
            <person name="Naranjo-Ortiz M."/>
            <person name="Looney B."/>
            <person name="Konkel Z."/>
            <person name="Slot J.C."/>
            <person name="Sakamoto Y."/>
            <person name="Steenwyk J.L."/>
            <person name="Rokas A."/>
            <person name="Carro J."/>
            <person name="Camarero S."/>
            <person name="Ferreira P."/>
            <person name="Molpeceres G."/>
            <person name="Ruiz-Duenas F.J."/>
            <person name="Serrano A."/>
            <person name="Henrissat B."/>
            <person name="Drula E."/>
            <person name="Hughes K.W."/>
            <person name="Mata J.L."/>
            <person name="Ishikawa N.K."/>
            <person name="Vargas-Isla R."/>
            <person name="Ushijima S."/>
            <person name="Smith C.A."/>
            <person name="Ahrendt S."/>
            <person name="Andreopoulos W."/>
            <person name="He G."/>
            <person name="Labutti K."/>
            <person name="Lipzen A."/>
            <person name="Ng V."/>
            <person name="Sandor L."/>
            <person name="Barry K."/>
            <person name="Martinez A.T."/>
            <person name="Xiao Y."/>
            <person name="Gibbons J.G."/>
            <person name="Terashima K."/>
            <person name="Hibbett D.S."/>
            <person name="Grigoriev I.V."/>
        </authorList>
    </citation>
    <scope>NUCLEOTIDE SEQUENCE</scope>
    <source>
        <strain evidence="11">TFB9207</strain>
    </source>
</reference>
<evidence type="ECO:0000256" key="1">
    <source>
        <dbReference type="ARBA" id="ARBA00008343"/>
    </source>
</evidence>
<dbReference type="Pfam" id="PF00633">
    <property type="entry name" value="HHH"/>
    <property type="match status" value="1"/>
</dbReference>
<keyword evidence="3 8" id="KW-0378">Hydrolase</keyword>
<evidence type="ECO:0000256" key="4">
    <source>
        <dbReference type="ARBA" id="ARBA00023204"/>
    </source>
</evidence>
<dbReference type="PANTHER" id="PTHR43286">
    <property type="entry name" value="ENDONUCLEASE III-LIKE PROTEIN 1"/>
    <property type="match status" value="1"/>
</dbReference>
<dbReference type="EC" id="3.2.2.-" evidence="8"/>
<evidence type="ECO:0000256" key="9">
    <source>
        <dbReference type="SAM" id="MobiDB-lite"/>
    </source>
</evidence>
<accession>A0AA38U843</accession>
<protein>
    <recommendedName>
        <fullName evidence="8">Endonuclease III homolog</fullName>
        <ecNumber evidence="8">3.2.2.-</ecNumber>
        <ecNumber evidence="8">4.2.99.18</ecNumber>
    </recommendedName>
    <alternativeName>
        <fullName evidence="8">Bifunctional DNA N-glycosylase/DNA-(apurinic or apyrimidinic site) lyase</fullName>
        <shortName evidence="8">DNA glycosylase/AP lyase</shortName>
    </alternativeName>
</protein>
<keyword evidence="8" id="KW-0539">Nucleus</keyword>
<gene>
    <name evidence="8" type="primary">NTH1</name>
    <name evidence="11" type="ORF">F5878DRAFT_632997</name>
</gene>
<dbReference type="FunFam" id="1.10.340.30:FF:000001">
    <property type="entry name" value="Endonuclease III"/>
    <property type="match status" value="1"/>
</dbReference>
<comment type="caution">
    <text evidence="11">The sequence shown here is derived from an EMBL/GenBank/DDBJ whole genome shotgun (WGS) entry which is preliminary data.</text>
</comment>
<dbReference type="AlphaFoldDB" id="A0AA38U843"/>
<comment type="catalytic activity">
    <reaction evidence="7 8">
        <text>2'-deoxyribonucleotide-(2'-deoxyribose 5'-phosphate)-2'-deoxyribonucleotide-DNA = a 3'-end 2'-deoxyribonucleotide-(2,3-dehydro-2,3-deoxyribose 5'-phosphate)-DNA + a 5'-end 5'-phospho-2'-deoxyribonucleoside-DNA + H(+)</text>
        <dbReference type="Rhea" id="RHEA:66592"/>
        <dbReference type="Rhea" id="RHEA-COMP:13180"/>
        <dbReference type="Rhea" id="RHEA-COMP:16897"/>
        <dbReference type="Rhea" id="RHEA-COMP:17067"/>
        <dbReference type="ChEBI" id="CHEBI:15378"/>
        <dbReference type="ChEBI" id="CHEBI:136412"/>
        <dbReference type="ChEBI" id="CHEBI:157695"/>
        <dbReference type="ChEBI" id="CHEBI:167181"/>
        <dbReference type="EC" id="4.2.99.18"/>
    </reaction>
</comment>
<keyword evidence="6 8" id="KW-0326">Glycosidase</keyword>
<dbReference type="Gene3D" id="1.10.340.30">
    <property type="entry name" value="Hypothetical protein, domain 2"/>
    <property type="match status" value="1"/>
</dbReference>
<feature type="domain" description="HhH-GPD" evidence="10">
    <location>
        <begin position="225"/>
        <end position="382"/>
    </location>
</feature>
<dbReference type="SUPFAM" id="SSF48150">
    <property type="entry name" value="DNA-glycosylase"/>
    <property type="match status" value="1"/>
</dbReference>
<comment type="subcellular location">
    <subcellularLocation>
        <location evidence="8">Nucleus</location>
    </subcellularLocation>
    <subcellularLocation>
        <location evidence="8">Mitochondrion</location>
    </subcellularLocation>
</comment>